<dbReference type="Proteomes" id="UP000552954">
    <property type="component" value="Unassembled WGS sequence"/>
</dbReference>
<dbReference type="AlphaFoldDB" id="A0A849K8Z5"/>
<keyword evidence="4" id="KW-1185">Reference proteome</keyword>
<comment type="caution">
    <text evidence="3">The sequence shown here is derived from an EMBL/GenBank/DDBJ whole genome shotgun (WGS) entry which is preliminary data.</text>
</comment>
<feature type="signal peptide" evidence="1">
    <location>
        <begin position="1"/>
        <end position="22"/>
    </location>
</feature>
<dbReference type="Gene3D" id="2.60.120.560">
    <property type="entry name" value="Exo-inulinase, domain 1"/>
    <property type="match status" value="1"/>
</dbReference>
<reference evidence="3 4" key="2">
    <citation type="submission" date="2020-06" db="EMBL/GenBank/DDBJ databases">
        <title>Ramlibacter rhizophilus sp. nov., isolated from rhizosphere soil of national flower Mugunghwa from South Korea.</title>
        <authorList>
            <person name="Zheng-Fei Y."/>
            <person name="Huan T."/>
        </authorList>
    </citation>
    <scope>NUCLEOTIDE SEQUENCE [LARGE SCALE GENOMIC DNA]</scope>
    <source>
        <strain evidence="3 4">B156</strain>
    </source>
</reference>
<dbReference type="Pfam" id="PF06439">
    <property type="entry name" value="3keto-disac_hyd"/>
    <property type="match status" value="1"/>
</dbReference>
<evidence type="ECO:0000313" key="4">
    <source>
        <dbReference type="Proteomes" id="UP000552954"/>
    </source>
</evidence>
<evidence type="ECO:0000256" key="1">
    <source>
        <dbReference type="SAM" id="SignalP"/>
    </source>
</evidence>
<protein>
    <submittedName>
        <fullName evidence="3">DUF1080 domain-containing protein</fullName>
    </submittedName>
</protein>
<dbReference type="PROSITE" id="PS51257">
    <property type="entry name" value="PROKAR_LIPOPROTEIN"/>
    <property type="match status" value="1"/>
</dbReference>
<accession>A0A849K8Z5</accession>
<feature type="domain" description="3-keto-alpha-glucoside-1,2-lyase/3-keto-2-hydroxy-glucal hydratase" evidence="2">
    <location>
        <begin position="31"/>
        <end position="199"/>
    </location>
</feature>
<dbReference type="GO" id="GO:0016787">
    <property type="term" value="F:hydrolase activity"/>
    <property type="evidence" value="ECO:0007669"/>
    <property type="project" value="InterPro"/>
</dbReference>
<name>A0A849K8Z5_9BURK</name>
<feature type="chain" id="PRO_5032766341" evidence="1">
    <location>
        <begin position="23"/>
        <end position="201"/>
    </location>
</feature>
<evidence type="ECO:0000259" key="2">
    <source>
        <dbReference type="Pfam" id="PF06439"/>
    </source>
</evidence>
<organism evidence="3 4">
    <name type="scientific">Ramlibacter montanisoli</name>
    <dbReference type="NCBI Taxonomy" id="2732512"/>
    <lineage>
        <taxon>Bacteria</taxon>
        <taxon>Pseudomonadati</taxon>
        <taxon>Pseudomonadota</taxon>
        <taxon>Betaproteobacteria</taxon>
        <taxon>Burkholderiales</taxon>
        <taxon>Comamonadaceae</taxon>
        <taxon>Ramlibacter</taxon>
    </lineage>
</organism>
<keyword evidence="1" id="KW-0732">Signal</keyword>
<evidence type="ECO:0000313" key="3">
    <source>
        <dbReference type="EMBL" id="NNU42904.1"/>
    </source>
</evidence>
<dbReference type="InterPro" id="IPR010496">
    <property type="entry name" value="AL/BT2_dom"/>
</dbReference>
<reference evidence="3 4" key="1">
    <citation type="submission" date="2020-05" db="EMBL/GenBank/DDBJ databases">
        <authorList>
            <person name="Khan S.A."/>
            <person name="Jeon C.O."/>
            <person name="Chun B.H."/>
        </authorList>
    </citation>
    <scope>NUCLEOTIDE SEQUENCE [LARGE SCALE GENOMIC DNA]</scope>
    <source>
        <strain evidence="3 4">B156</strain>
    </source>
</reference>
<dbReference type="EMBL" id="JABFCS010000001">
    <property type="protein sequence ID" value="NNU42904.1"/>
    <property type="molecule type" value="Genomic_DNA"/>
</dbReference>
<gene>
    <name evidence="3" type="ORF">HK415_06625</name>
</gene>
<proteinExistence type="predicted"/>
<sequence length="201" mass="21431">MKKRTSAALAVLALAGALSGCAGMSNPLSFGWTPLVDGTRGMENFNSVGGANWVAAEGAIQASGGGSTPGYLVTRNSYKDFVIRAEFWASDDANSGIFMRCQNPNVITDESCYEANIFDTRPDPSYGTGAIVKVAKLNGPMIKAGGKWNTFELTAKGDHLVVVLNGVKTVDVRDSKFAQGPVALQWGRGTIKWRKVEIRPI</sequence>